<sequence>MRAELSSGTVVVGVDSYLFSPLTRAHADFVARRLARKIFGFRRDSSARLWRSLRLRSVSGEVRNRADPGLEAPPRAGA</sequence>
<evidence type="ECO:0000313" key="1">
    <source>
        <dbReference type="EMBL" id="CAH2398191.1"/>
    </source>
</evidence>
<dbReference type="EMBL" id="CAKXZT010000101">
    <property type="protein sequence ID" value="CAH2398191.1"/>
    <property type="molecule type" value="Genomic_DNA"/>
</dbReference>
<protein>
    <submittedName>
        <fullName evidence="1">Uncharacterized protein</fullName>
    </submittedName>
</protein>
<proteinExistence type="predicted"/>
<name>A0ABM9DNH8_9HYPH</name>
<comment type="caution">
    <text evidence="1">The sequence shown here is derived from an EMBL/GenBank/DDBJ whole genome shotgun (WGS) entry which is preliminary data.</text>
</comment>
<reference evidence="1 2" key="1">
    <citation type="submission" date="2022-03" db="EMBL/GenBank/DDBJ databases">
        <authorList>
            <person name="Brunel B."/>
        </authorList>
    </citation>
    <scope>NUCLEOTIDE SEQUENCE [LARGE SCALE GENOMIC DNA]</scope>
    <source>
        <strain evidence="1">STM5069sample</strain>
    </source>
</reference>
<gene>
    <name evidence="1" type="ORF">MES5069_190155</name>
</gene>
<keyword evidence="2" id="KW-1185">Reference proteome</keyword>
<dbReference type="Proteomes" id="UP001153050">
    <property type="component" value="Unassembled WGS sequence"/>
</dbReference>
<evidence type="ECO:0000313" key="2">
    <source>
        <dbReference type="Proteomes" id="UP001153050"/>
    </source>
</evidence>
<organism evidence="1 2">
    <name type="scientific">Mesorhizobium escarrei</name>
    <dbReference type="NCBI Taxonomy" id="666018"/>
    <lineage>
        <taxon>Bacteria</taxon>
        <taxon>Pseudomonadati</taxon>
        <taxon>Pseudomonadota</taxon>
        <taxon>Alphaproteobacteria</taxon>
        <taxon>Hyphomicrobiales</taxon>
        <taxon>Phyllobacteriaceae</taxon>
        <taxon>Mesorhizobium</taxon>
    </lineage>
</organism>
<accession>A0ABM9DNH8</accession>